<sequence length="410" mass="47451">MLDRRTRLRWIQQTDRWRHDSPSSSGRNSPSSDEDDLDMVPRLPFMRLPREIRRQIYRLCTSNNLRFTVNNRIRSQNRPIGWVRAGGWAKPRGWVNASDWKEISWKKLYKQDCWCDAPHAYWTHDDELKMGMPKLLNNLALNPRKKAATISDTYEASGLSGDEQDDDEASKSSYSSLAPLEQYKGGKSGRCPSCHRHYPDYPRYLRSALPALLLLCRQVTNEVEEILYAENIFLVEMHNDGQKLLGRLFSPERRDKMRKLVLLLQPKGPYYIPTFRFDPSVWYTTLSKLSMLGIVAEQPRPSALVLGKDDDFDELRNLTDQWMKWLHLAMEHLLRMVPKGPKATKIMVDANNAKATMAALQAMMPPALRSEFRTLRLADGIFDRAREVEVVEQEEADEDSDTSTADSLFD</sequence>
<gene>
    <name evidence="2" type="ORF">B0H63DRAFT_181689</name>
</gene>
<feature type="region of interest" description="Disordered" evidence="1">
    <location>
        <begin position="390"/>
        <end position="410"/>
    </location>
</feature>
<proteinExistence type="predicted"/>
<evidence type="ECO:0000313" key="2">
    <source>
        <dbReference type="EMBL" id="KAK3385338.1"/>
    </source>
</evidence>
<feature type="region of interest" description="Disordered" evidence="1">
    <location>
        <begin position="15"/>
        <end position="38"/>
    </location>
</feature>
<dbReference type="EMBL" id="JAULSW010000004">
    <property type="protein sequence ID" value="KAK3385338.1"/>
    <property type="molecule type" value="Genomic_DNA"/>
</dbReference>
<evidence type="ECO:0000256" key="1">
    <source>
        <dbReference type="SAM" id="MobiDB-lite"/>
    </source>
</evidence>
<reference evidence="2" key="2">
    <citation type="submission" date="2023-06" db="EMBL/GenBank/DDBJ databases">
        <authorList>
            <consortium name="Lawrence Berkeley National Laboratory"/>
            <person name="Haridas S."/>
            <person name="Hensen N."/>
            <person name="Bonometti L."/>
            <person name="Westerberg I."/>
            <person name="Brannstrom I.O."/>
            <person name="Guillou S."/>
            <person name="Cros-Aarteil S."/>
            <person name="Calhoun S."/>
            <person name="Kuo A."/>
            <person name="Mondo S."/>
            <person name="Pangilinan J."/>
            <person name="Riley R."/>
            <person name="LaButti K."/>
            <person name="Andreopoulos B."/>
            <person name="Lipzen A."/>
            <person name="Chen C."/>
            <person name="Yanf M."/>
            <person name="Daum C."/>
            <person name="Ng V."/>
            <person name="Clum A."/>
            <person name="Steindorff A."/>
            <person name="Ohm R."/>
            <person name="Martin F."/>
            <person name="Silar P."/>
            <person name="Natvig D."/>
            <person name="Lalanne C."/>
            <person name="Gautier V."/>
            <person name="Ament-velasquez S.L."/>
            <person name="Kruys A."/>
            <person name="Hutchinson M.I."/>
            <person name="Powell A.J."/>
            <person name="Barry K."/>
            <person name="Miller A.N."/>
            <person name="Grigoriev I.V."/>
            <person name="Debuchy R."/>
            <person name="Gladieux P."/>
            <person name="Thoren M.H."/>
            <person name="Johannesson H."/>
        </authorList>
    </citation>
    <scope>NUCLEOTIDE SEQUENCE</scope>
    <source>
        <strain evidence="2">CBS 232.78</strain>
    </source>
</reference>
<keyword evidence="3" id="KW-1185">Reference proteome</keyword>
<organism evidence="2 3">
    <name type="scientific">Podospora didyma</name>
    <dbReference type="NCBI Taxonomy" id="330526"/>
    <lineage>
        <taxon>Eukaryota</taxon>
        <taxon>Fungi</taxon>
        <taxon>Dikarya</taxon>
        <taxon>Ascomycota</taxon>
        <taxon>Pezizomycotina</taxon>
        <taxon>Sordariomycetes</taxon>
        <taxon>Sordariomycetidae</taxon>
        <taxon>Sordariales</taxon>
        <taxon>Podosporaceae</taxon>
        <taxon>Podospora</taxon>
    </lineage>
</organism>
<evidence type="ECO:0000313" key="3">
    <source>
        <dbReference type="Proteomes" id="UP001285441"/>
    </source>
</evidence>
<feature type="compositionally biased region" description="Low complexity" evidence="1">
    <location>
        <begin position="22"/>
        <end position="31"/>
    </location>
</feature>
<feature type="compositionally biased region" description="Acidic residues" evidence="1">
    <location>
        <begin position="390"/>
        <end position="401"/>
    </location>
</feature>
<dbReference type="PANTHER" id="PTHR38790">
    <property type="entry name" value="2EXR DOMAIN-CONTAINING PROTEIN-RELATED"/>
    <property type="match status" value="1"/>
</dbReference>
<comment type="caution">
    <text evidence="2">The sequence shown here is derived from an EMBL/GenBank/DDBJ whole genome shotgun (WGS) entry which is preliminary data.</text>
</comment>
<accession>A0AAE0NPI1</accession>
<dbReference type="Proteomes" id="UP001285441">
    <property type="component" value="Unassembled WGS sequence"/>
</dbReference>
<reference evidence="2" key="1">
    <citation type="journal article" date="2023" name="Mol. Phylogenet. Evol.">
        <title>Genome-scale phylogeny and comparative genomics of the fungal order Sordariales.</title>
        <authorList>
            <person name="Hensen N."/>
            <person name="Bonometti L."/>
            <person name="Westerberg I."/>
            <person name="Brannstrom I.O."/>
            <person name="Guillou S."/>
            <person name="Cros-Aarteil S."/>
            <person name="Calhoun S."/>
            <person name="Haridas S."/>
            <person name="Kuo A."/>
            <person name="Mondo S."/>
            <person name="Pangilinan J."/>
            <person name="Riley R."/>
            <person name="LaButti K."/>
            <person name="Andreopoulos B."/>
            <person name="Lipzen A."/>
            <person name="Chen C."/>
            <person name="Yan M."/>
            <person name="Daum C."/>
            <person name="Ng V."/>
            <person name="Clum A."/>
            <person name="Steindorff A."/>
            <person name="Ohm R.A."/>
            <person name="Martin F."/>
            <person name="Silar P."/>
            <person name="Natvig D.O."/>
            <person name="Lalanne C."/>
            <person name="Gautier V."/>
            <person name="Ament-Velasquez S.L."/>
            <person name="Kruys A."/>
            <person name="Hutchinson M.I."/>
            <person name="Powell A.J."/>
            <person name="Barry K."/>
            <person name="Miller A.N."/>
            <person name="Grigoriev I.V."/>
            <person name="Debuchy R."/>
            <person name="Gladieux P."/>
            <person name="Hiltunen Thoren M."/>
            <person name="Johannesson H."/>
        </authorList>
    </citation>
    <scope>NUCLEOTIDE SEQUENCE</scope>
    <source>
        <strain evidence="2">CBS 232.78</strain>
    </source>
</reference>
<dbReference type="AlphaFoldDB" id="A0AAE0NPI1"/>
<protein>
    <submittedName>
        <fullName evidence="2">Uncharacterized protein</fullName>
    </submittedName>
</protein>
<name>A0AAE0NPI1_9PEZI</name>